<dbReference type="InterPro" id="IPR058752">
    <property type="entry name" value="RDRP_C_head"/>
</dbReference>
<evidence type="ECO:0000256" key="4">
    <source>
        <dbReference type="ARBA" id="ARBA00022695"/>
    </source>
</evidence>
<evidence type="ECO:0000259" key="12">
    <source>
        <dbReference type="Pfam" id="PF26252"/>
    </source>
</evidence>
<dbReference type="PANTHER" id="PTHR23079">
    <property type="entry name" value="RNA-DEPENDENT RNA POLYMERASE"/>
    <property type="match status" value="1"/>
</dbReference>
<evidence type="ECO:0000256" key="7">
    <source>
        <dbReference type="ARBA" id="ARBA00048744"/>
    </source>
</evidence>
<dbReference type="InterPro" id="IPR057590">
    <property type="entry name" value="PH_RDR1/2-like"/>
</dbReference>
<evidence type="ECO:0000259" key="9">
    <source>
        <dbReference type="Pfam" id="PF05183"/>
    </source>
</evidence>
<dbReference type="CDD" id="cd00590">
    <property type="entry name" value="RRM_SF"/>
    <property type="match status" value="1"/>
</dbReference>
<dbReference type="EC" id="2.7.7.48" evidence="8"/>
<proteinExistence type="inferred from homology"/>
<keyword evidence="3 8" id="KW-0808">Transferase</keyword>
<dbReference type="Pfam" id="PF26253">
    <property type="entry name" value="RdRP_head"/>
    <property type="match status" value="1"/>
</dbReference>
<organism evidence="14 15">
    <name type="scientific">Salix brachista</name>
    <dbReference type="NCBI Taxonomy" id="2182728"/>
    <lineage>
        <taxon>Eukaryota</taxon>
        <taxon>Viridiplantae</taxon>
        <taxon>Streptophyta</taxon>
        <taxon>Embryophyta</taxon>
        <taxon>Tracheophyta</taxon>
        <taxon>Spermatophyta</taxon>
        <taxon>Magnoliopsida</taxon>
        <taxon>eudicotyledons</taxon>
        <taxon>Gunneridae</taxon>
        <taxon>Pentapetalae</taxon>
        <taxon>rosids</taxon>
        <taxon>fabids</taxon>
        <taxon>Malpighiales</taxon>
        <taxon>Salicaceae</taxon>
        <taxon>Saliceae</taxon>
        <taxon>Salix</taxon>
    </lineage>
</organism>
<comment type="function">
    <text evidence="8">Probably involved in the RNA silencing pathway and required for the generation of small interfering RNAs (siRNAs).</text>
</comment>
<feature type="domain" description="RDR1/2-like PH-like" evidence="10">
    <location>
        <begin position="106"/>
        <end position="247"/>
    </location>
</feature>
<dbReference type="GO" id="GO:0031380">
    <property type="term" value="C:nuclear RNA-directed RNA polymerase complex"/>
    <property type="evidence" value="ECO:0007669"/>
    <property type="project" value="TreeGrafter"/>
</dbReference>
<evidence type="ECO:0000256" key="3">
    <source>
        <dbReference type="ARBA" id="ARBA00022679"/>
    </source>
</evidence>
<sequence>MAKTISLYGFLTVEPPDDIKEFLEEYSGEGTVLDVEFAQPKSEGSRTRAIVEFTTSEAAQKIKLKSLDDEGLWYGNSYLKARDVKNDTAPVRKVFQAQFIMDNITLHFGCQVSKEKFSSLWTQNNVSVNCGVELRKFNFSLTFLSNKYKLELSYENIWHIELHRPRGQTKNFLLVQMVGGPKIFKKETHKASSFKEATDDQWVRDVDFSPSYSIGQSSALCLELPRIGYLPTFLKNFVRYKEDEGPFILGNGSTFCCESDLVPILSAAQLFELPYDIVFKVNSLVQHGCLSGPALDESFFRLINPSRIENAYIQHALEKMYHLKECCFDPARWLMDQYKKYRRLPAPPAVAIGDGLVFLRRVQITPTKLYFCGPEVNLSNRILRQYPDDIDNFLRISFIDEDLDKLFSANISPRTFSAIEGRQTKIYQRILSVQRNGIAIGSKKFEFLGFSQSQVRESSLWMFASRPGLTAADIREWMGDFREIKNVAKYAARLGQSLSSSRESFNIERHEIETIPDIEVKSDGVNYVFSDGIGKISSKLADSIARKLGFRTFTPSAFQIRYGGYKGVVAVDPTSSMKLSLRKSMSKYKSTNTSLDILEWSKYQACFLNREVITLLSTLGVKDESFLRKQKEAIAQLDAILIDPVKAQEALESMAPGEIATVLKEMLACGYSPSAEPFLAMMLQTFRASKLLDLRTKARIFIPKGRAMMGCLDETRTLEYGQVFVQYSRARLRKLYDHLQGGETDPRTLICKGKTVVTKNPCLHPGDVRILEAVDVPALHHMVDCIVFPQKGKRYAFHMGISVLIVMALYVSMHTLLSDSKILIRPHTNECSGSDLDGDVYFVSWDADLIPPQKFPPMDYTGAQATILDHDVTIEEVQEYFTDYLLNDSLGIICNAHVVFADREPLMARSEKCIELARLASIAVDFPKTGVPAKIPEELRVKEYPDFMEKAEDKHATYVSEHVLGKLFRAVRDIPPDTGSRRSFTREVARRSYDSDMEVDGFKDYIGQAFNYKSQYDEKLGNLLDYYGIKTEAEIIGGFVMRTGKSFDKKRDLDSINFSVKFLKKQARAWFDESGTVESPDVLRRKASAWYHVTYHPRFWGLYSDGTDRVHFLSFPWCVYDKLIKIKEEKTPPVRRLNRIVSFELEIQE</sequence>
<evidence type="ECO:0000259" key="13">
    <source>
        <dbReference type="Pfam" id="PF26253"/>
    </source>
</evidence>
<keyword evidence="6 8" id="KW-0943">RNA-mediated gene silencing</keyword>
<dbReference type="InterPro" id="IPR058751">
    <property type="entry name" value="RDRP_helical"/>
</dbReference>
<feature type="domain" description="RDR1/2-like RRM" evidence="11">
    <location>
        <begin position="17"/>
        <end position="87"/>
    </location>
</feature>
<comment type="similarity">
    <text evidence="1 8">Belongs to the RdRP family.</text>
</comment>
<dbReference type="Pfam" id="PF26252">
    <property type="entry name" value="RdRP_helical"/>
    <property type="match status" value="1"/>
</dbReference>
<keyword evidence="5 8" id="KW-0694">RNA-binding</keyword>
<comment type="catalytic activity">
    <reaction evidence="7 8">
        <text>RNA(n) + a ribonucleoside 5'-triphosphate = RNA(n+1) + diphosphate</text>
        <dbReference type="Rhea" id="RHEA:21248"/>
        <dbReference type="Rhea" id="RHEA-COMP:14527"/>
        <dbReference type="Rhea" id="RHEA-COMP:17342"/>
        <dbReference type="ChEBI" id="CHEBI:33019"/>
        <dbReference type="ChEBI" id="CHEBI:61557"/>
        <dbReference type="ChEBI" id="CHEBI:140395"/>
        <dbReference type="EC" id="2.7.7.48"/>
    </reaction>
</comment>
<dbReference type="InterPro" id="IPR058763">
    <property type="entry name" value="RRM_RDR1/2-like"/>
</dbReference>
<dbReference type="GO" id="GO:0030422">
    <property type="term" value="P:siRNA processing"/>
    <property type="evidence" value="ECO:0007669"/>
    <property type="project" value="TreeGrafter"/>
</dbReference>
<evidence type="ECO:0000313" key="14">
    <source>
        <dbReference type="EMBL" id="KAB5538034.1"/>
    </source>
</evidence>
<dbReference type="Pfam" id="PF26250">
    <property type="entry name" value="RRM_RdRP1_2"/>
    <property type="match status" value="1"/>
</dbReference>
<keyword evidence="4 8" id="KW-0548">Nucleotidyltransferase</keyword>
<evidence type="ECO:0000256" key="2">
    <source>
        <dbReference type="ARBA" id="ARBA00022484"/>
    </source>
</evidence>
<reference evidence="15" key="1">
    <citation type="journal article" date="2019" name="Gigascience">
        <title>De novo genome assembly of the endangered Acer yangbiense, a plant species with extremely small populations endemic to Yunnan Province, China.</title>
        <authorList>
            <person name="Yang J."/>
            <person name="Wariss H.M."/>
            <person name="Tao L."/>
            <person name="Zhang R."/>
            <person name="Yun Q."/>
            <person name="Hollingsworth P."/>
            <person name="Dao Z."/>
            <person name="Luo G."/>
            <person name="Guo H."/>
            <person name="Ma Y."/>
            <person name="Sun W."/>
        </authorList>
    </citation>
    <scope>NUCLEOTIDE SEQUENCE [LARGE SCALE GENOMIC DNA]</scope>
    <source>
        <strain evidence="15">cv. br00</strain>
    </source>
</reference>
<evidence type="ECO:0000256" key="6">
    <source>
        <dbReference type="ARBA" id="ARBA00023158"/>
    </source>
</evidence>
<dbReference type="PANTHER" id="PTHR23079:SF38">
    <property type="entry name" value="RNA-DEPENDENT RNA POLYMERASE"/>
    <property type="match status" value="1"/>
</dbReference>
<dbReference type="AlphaFoldDB" id="A0A5N5L5K5"/>
<feature type="domain" description="RDRP core" evidence="9">
    <location>
        <begin position="364"/>
        <end position="971"/>
    </location>
</feature>
<accession>A0A5N5L5K5</accession>
<evidence type="ECO:0000259" key="10">
    <source>
        <dbReference type="Pfam" id="PF24823"/>
    </source>
</evidence>
<dbReference type="InterPro" id="IPR057596">
    <property type="entry name" value="RDRP_core"/>
</dbReference>
<comment type="caution">
    <text evidence="14">The sequence shown here is derived from an EMBL/GenBank/DDBJ whole genome shotgun (WGS) entry which is preliminary data.</text>
</comment>
<dbReference type="Pfam" id="PF05183">
    <property type="entry name" value="RdRP"/>
    <property type="match status" value="1"/>
</dbReference>
<evidence type="ECO:0000259" key="11">
    <source>
        <dbReference type="Pfam" id="PF26250"/>
    </source>
</evidence>
<gene>
    <name evidence="14" type="ORF">DKX38_015567</name>
</gene>
<dbReference type="InterPro" id="IPR007855">
    <property type="entry name" value="RDRP"/>
</dbReference>
<dbReference type="GO" id="GO:0003723">
    <property type="term" value="F:RNA binding"/>
    <property type="evidence" value="ECO:0007669"/>
    <property type="project" value="UniProtKB-KW"/>
</dbReference>
<name>A0A5N5L5K5_9ROSI</name>
<evidence type="ECO:0000256" key="5">
    <source>
        <dbReference type="ARBA" id="ARBA00022884"/>
    </source>
</evidence>
<dbReference type="Proteomes" id="UP000326939">
    <property type="component" value="Chromosome 10"/>
</dbReference>
<evidence type="ECO:0000256" key="1">
    <source>
        <dbReference type="ARBA" id="ARBA00005762"/>
    </source>
</evidence>
<feature type="domain" description="RDRP helical" evidence="12">
    <location>
        <begin position="265"/>
        <end position="341"/>
    </location>
</feature>
<dbReference type="Pfam" id="PF24823">
    <property type="entry name" value="PH_RDR2"/>
    <property type="match status" value="1"/>
</dbReference>
<feature type="domain" description="RDRP C-terminal head" evidence="13">
    <location>
        <begin position="992"/>
        <end position="1131"/>
    </location>
</feature>
<keyword evidence="15" id="KW-1185">Reference proteome</keyword>
<protein>
    <recommendedName>
        <fullName evidence="8">RNA-dependent RNA polymerase</fullName>
        <ecNumber evidence="8">2.7.7.48</ecNumber>
    </recommendedName>
</protein>
<dbReference type="EMBL" id="VDCV01000010">
    <property type="protein sequence ID" value="KAB5538034.1"/>
    <property type="molecule type" value="Genomic_DNA"/>
</dbReference>
<keyword evidence="2 8" id="KW-0696">RNA-directed RNA polymerase</keyword>
<dbReference type="GO" id="GO:0003968">
    <property type="term" value="F:RNA-directed RNA polymerase activity"/>
    <property type="evidence" value="ECO:0007669"/>
    <property type="project" value="UniProtKB-KW"/>
</dbReference>
<evidence type="ECO:0000313" key="15">
    <source>
        <dbReference type="Proteomes" id="UP000326939"/>
    </source>
</evidence>
<evidence type="ECO:0000256" key="8">
    <source>
        <dbReference type="RuleBase" id="RU363098"/>
    </source>
</evidence>